<name>A0AA36MSU7_9DINO</name>
<gene>
    <name evidence="1" type="ORF">EVOR1521_LOCUS9962</name>
</gene>
<organism evidence="1 2">
    <name type="scientific">Effrenium voratum</name>
    <dbReference type="NCBI Taxonomy" id="2562239"/>
    <lineage>
        <taxon>Eukaryota</taxon>
        <taxon>Sar</taxon>
        <taxon>Alveolata</taxon>
        <taxon>Dinophyceae</taxon>
        <taxon>Suessiales</taxon>
        <taxon>Symbiodiniaceae</taxon>
        <taxon>Effrenium</taxon>
    </lineage>
</organism>
<protein>
    <submittedName>
        <fullName evidence="1">Uncharacterized protein</fullName>
    </submittedName>
</protein>
<evidence type="ECO:0000313" key="2">
    <source>
        <dbReference type="Proteomes" id="UP001178507"/>
    </source>
</evidence>
<reference evidence="1" key="1">
    <citation type="submission" date="2023-08" db="EMBL/GenBank/DDBJ databases">
        <authorList>
            <person name="Chen Y."/>
            <person name="Shah S."/>
            <person name="Dougan E. K."/>
            <person name="Thang M."/>
            <person name="Chan C."/>
        </authorList>
    </citation>
    <scope>NUCLEOTIDE SEQUENCE</scope>
</reference>
<sequence>MLQLSAAQLLSAGRFLTSLSTRFRFDAKIVEKILEAGINTLSDFRYFCSTEAEVVQTFVTPVEKDLANPRLEAARLKHAWAAMVAQEATSSTLSMDPVDADELLPAVQLADMKAAFLKRYKVSFVPEQQPSERLLSKLRRALARRSLEVTSLWTVRSMFNQRMAVAKKRKITSNLWVQEGPDEDQSGSDIIDKTCQVWLDMLWIYALALSMAGTTPIEPQPSEAETTVGSDPALYVQVPWDVVLKYHWRARCARP</sequence>
<dbReference type="Proteomes" id="UP001178507">
    <property type="component" value="Unassembled WGS sequence"/>
</dbReference>
<evidence type="ECO:0000313" key="1">
    <source>
        <dbReference type="EMBL" id="CAJ1382622.1"/>
    </source>
</evidence>
<dbReference type="AlphaFoldDB" id="A0AA36MSU7"/>
<proteinExistence type="predicted"/>
<dbReference type="EMBL" id="CAUJNA010000924">
    <property type="protein sequence ID" value="CAJ1382622.1"/>
    <property type="molecule type" value="Genomic_DNA"/>
</dbReference>
<comment type="caution">
    <text evidence="1">The sequence shown here is derived from an EMBL/GenBank/DDBJ whole genome shotgun (WGS) entry which is preliminary data.</text>
</comment>
<keyword evidence="2" id="KW-1185">Reference proteome</keyword>
<accession>A0AA36MSU7</accession>